<dbReference type="EMBL" id="JAUTXU010000032">
    <property type="protein sequence ID" value="KAK3718317.1"/>
    <property type="molecule type" value="Genomic_DNA"/>
</dbReference>
<accession>A0ACC3NJT6</accession>
<reference evidence="1" key="1">
    <citation type="submission" date="2023-07" db="EMBL/GenBank/DDBJ databases">
        <title>Black Yeasts Isolated from many extreme environments.</title>
        <authorList>
            <person name="Coleine C."/>
            <person name="Stajich J.E."/>
            <person name="Selbmann L."/>
        </authorList>
    </citation>
    <scope>NUCLEOTIDE SEQUENCE</scope>
    <source>
        <strain evidence="1">CCFEE 5714</strain>
    </source>
</reference>
<protein>
    <submittedName>
        <fullName evidence="1">Uncharacterized protein</fullName>
    </submittedName>
</protein>
<comment type="caution">
    <text evidence="1">The sequence shown here is derived from an EMBL/GenBank/DDBJ whole genome shotgun (WGS) entry which is preliminary data.</text>
</comment>
<gene>
    <name evidence="1" type="ORF">LTR37_005130</name>
</gene>
<evidence type="ECO:0000313" key="2">
    <source>
        <dbReference type="Proteomes" id="UP001281147"/>
    </source>
</evidence>
<dbReference type="Proteomes" id="UP001281147">
    <property type="component" value="Unassembled WGS sequence"/>
</dbReference>
<organism evidence="1 2">
    <name type="scientific">Vermiconidia calcicola</name>
    <dbReference type="NCBI Taxonomy" id="1690605"/>
    <lineage>
        <taxon>Eukaryota</taxon>
        <taxon>Fungi</taxon>
        <taxon>Dikarya</taxon>
        <taxon>Ascomycota</taxon>
        <taxon>Pezizomycotina</taxon>
        <taxon>Dothideomycetes</taxon>
        <taxon>Dothideomycetidae</taxon>
        <taxon>Mycosphaerellales</taxon>
        <taxon>Extremaceae</taxon>
        <taxon>Vermiconidia</taxon>
    </lineage>
</organism>
<keyword evidence="2" id="KW-1185">Reference proteome</keyword>
<evidence type="ECO:0000313" key="1">
    <source>
        <dbReference type="EMBL" id="KAK3718317.1"/>
    </source>
</evidence>
<name>A0ACC3NJT6_9PEZI</name>
<sequence length="1258" mass="135583">MAPFGQSWQTQTTINISQDAKSSPETSADARSQVQVENMIDRVEDSVEDMPKIFQGGAVQRPPSTQHEQEPEDELYSLSPQVKASQKKTKTATGLAKPAMQNGSEQRNDTGDFDERDASYQGRSNAAGLSVVDALLLNGATVHEARPKQPIRAKGEAQITDLNGDVDELQASDDGLSGPIGSHPKSSKRPQSSTSAGRPNALDITSLPDGRATARVTTKAETSAVAALQARRQAQADGAEPGSRKSVLAATAGSMSTSVAGHRRPQLQAPRKAVRTPARSAVGDPQTANRPATGKLPPRKTGVTTQRPAETYSKRTQPRTKRHDPEDVSGESDTIAAGQERSDASESVHPAGKGALKAPTRARRERKAKEDMAYRMSPSSSEEESSRPPKKARTSKASTAKPSTKQSAASTATTAKSSKAIAPGPSAGSALRSVESKRGRSEKKLQAGHNDPKAATTARARMKSGSNEEKFEAAVRPPATKRAPNTQHDEEGERENHIPNGDLNDESLADFENQVIAYDGDQGSGDLGNAGTVNEAQPHGLTARLTRPTSGFQGDILVKRDDPSGRRASKQKQGTSQDDPVILSDQSALSSPRSHTPPLDRVSIVANRPRGTTAKAEAPKTPAVLHSSPPIVGKKSSPAMTKGLVDTNTLKRATIISFGKSGPRNQGSLSAYKGIPGSARTNRSSFPPAADLAAPSTSSRARLEARNAHGPSSAATSVKSIKTNKSAAPSNVAEDVPDALAGFFKKGKKGKEREAATAGSAPRDGQGLAMPVAPIPDNDDYTNIDDFEGTTFVDAQPAEEALEDTKLEGRPSDSQVAMPPPALKLLKSPRPHKAPTVPLMFGSEHVRDLAKATHVMKPAERTKRKIDADMSADIAPKRMRASVEAGRILPDVVQTVQSPSRESKIHWEPTVSHRDNRSVPEPIKRDARKPSRHTSQGSQKVDIHGSPVPQGMFVEGQATVLEVFSQQAGISSDSVPNGTVVTRKGATVQRPDTVLQNQELPPPSRQPQAMSSNRKPLPAPPQEPSRAITSLGRIERGRLMVEDRAEKLATDPFTSSEEARQHPSRTSSSSNFIEQLRRLATQDPRGEAQQEDPDKTLVEPEKIIRKPKRVVSISSQSSSELSSPAAETPDSVRDLGVWRNALLPHQMNMFDELVNVAHRIVCHLVDSETAATNIVEDYRRRGIQLIEQMELTHAKQHQKYVATLEERKKRLRKDLSEWSRKLQESTATVSASKRRRVDQRTVQDEVSKKLRDLMAEYC</sequence>
<proteinExistence type="predicted"/>